<dbReference type="PROSITE" id="PS50850">
    <property type="entry name" value="MFS"/>
    <property type="match status" value="1"/>
</dbReference>
<dbReference type="GO" id="GO:0016020">
    <property type="term" value="C:membrane"/>
    <property type="evidence" value="ECO:0007669"/>
    <property type="project" value="UniProtKB-SubCell"/>
</dbReference>
<organism evidence="10 11">
    <name type="scientific">Maudiozyma humilis</name>
    <name type="common">Sour dough yeast</name>
    <name type="synonym">Kazachstania humilis</name>
    <dbReference type="NCBI Taxonomy" id="51915"/>
    <lineage>
        <taxon>Eukaryota</taxon>
        <taxon>Fungi</taxon>
        <taxon>Dikarya</taxon>
        <taxon>Ascomycota</taxon>
        <taxon>Saccharomycotina</taxon>
        <taxon>Saccharomycetes</taxon>
        <taxon>Saccharomycetales</taxon>
        <taxon>Saccharomycetaceae</taxon>
        <taxon>Maudiozyma</taxon>
    </lineage>
</organism>
<comment type="subcellular location">
    <subcellularLocation>
        <location evidence="1">Membrane</location>
        <topology evidence="1">Multi-pass membrane protein</topology>
    </subcellularLocation>
</comment>
<evidence type="ECO:0000313" key="10">
    <source>
        <dbReference type="EMBL" id="GMM58754.1"/>
    </source>
</evidence>
<dbReference type="Gene3D" id="1.20.1250.20">
    <property type="entry name" value="MFS general substrate transporter like domains"/>
    <property type="match status" value="1"/>
</dbReference>
<reference evidence="10 11" key="1">
    <citation type="journal article" date="2023" name="Elife">
        <title>Identification of key yeast species and microbe-microbe interactions impacting larval growth of Drosophila in the wild.</title>
        <authorList>
            <person name="Mure A."/>
            <person name="Sugiura Y."/>
            <person name="Maeda R."/>
            <person name="Honda K."/>
            <person name="Sakurai N."/>
            <person name="Takahashi Y."/>
            <person name="Watada M."/>
            <person name="Katoh T."/>
            <person name="Gotoh A."/>
            <person name="Gotoh Y."/>
            <person name="Taniguchi I."/>
            <person name="Nakamura K."/>
            <person name="Hayashi T."/>
            <person name="Katayama T."/>
            <person name="Uemura T."/>
            <person name="Hattori Y."/>
        </authorList>
    </citation>
    <scope>NUCLEOTIDE SEQUENCE [LARGE SCALE GENOMIC DNA]</scope>
    <source>
        <strain evidence="10 11">KH-74</strain>
    </source>
</reference>
<evidence type="ECO:0000313" key="11">
    <source>
        <dbReference type="Proteomes" id="UP001377567"/>
    </source>
</evidence>
<evidence type="ECO:0000259" key="9">
    <source>
        <dbReference type="PROSITE" id="PS50850"/>
    </source>
</evidence>
<dbReference type="Proteomes" id="UP001377567">
    <property type="component" value="Unassembled WGS sequence"/>
</dbReference>
<dbReference type="InterPro" id="IPR050814">
    <property type="entry name" value="Myo-inositol_Transporter"/>
</dbReference>
<feature type="transmembrane region" description="Helical" evidence="8">
    <location>
        <begin position="448"/>
        <end position="470"/>
    </location>
</feature>
<feature type="region of interest" description="Disordered" evidence="7">
    <location>
        <begin position="1"/>
        <end position="55"/>
    </location>
</feature>
<dbReference type="SUPFAM" id="SSF103473">
    <property type="entry name" value="MFS general substrate transporter"/>
    <property type="match status" value="1"/>
</dbReference>
<evidence type="ECO:0000256" key="4">
    <source>
        <dbReference type="ARBA" id="ARBA00022692"/>
    </source>
</evidence>
<feature type="compositionally biased region" description="Basic residues" evidence="7">
    <location>
        <begin position="1"/>
        <end position="11"/>
    </location>
</feature>
<dbReference type="InterPro" id="IPR003663">
    <property type="entry name" value="Sugar/inositol_transpt"/>
</dbReference>
<feature type="transmembrane region" description="Helical" evidence="8">
    <location>
        <begin position="122"/>
        <end position="142"/>
    </location>
</feature>
<dbReference type="InterPro" id="IPR020846">
    <property type="entry name" value="MFS_dom"/>
</dbReference>
<keyword evidence="6 8" id="KW-0472">Membrane</keyword>
<name>A0AAV5S4H1_MAUHU</name>
<accession>A0AAV5S4H1</accession>
<protein>
    <submittedName>
        <fullName evidence="10">Cin10 protein</fullName>
    </submittedName>
</protein>
<evidence type="ECO:0000256" key="5">
    <source>
        <dbReference type="ARBA" id="ARBA00022989"/>
    </source>
</evidence>
<dbReference type="GO" id="GO:1904679">
    <property type="term" value="P:myo-inositol import across plasma membrane"/>
    <property type="evidence" value="ECO:0007669"/>
    <property type="project" value="TreeGrafter"/>
</dbReference>
<sequence>MAKIHLPHRGSGHPQGNSHGPAPGHPEEGSTPSTMPSAPPTVTGPWDTRSTRSSLSTLTTATANDLERLPYRLTPRTAAIFAGATVGGLLFGYDTGVVSGVLLYLRPGDLGRATLTDRERELITAVTGAGSFAGALAAFPAADLWGRRATLALCCLGFIAASALMSMARSLAVLVVGRAAVGVAVGVAAQCVPLYLAETAPAPLRGTAIALNTLAVTAGQLLAYAAAWLLGPRTPHAWRYLFGLAALPAALFVLLLDAVPESPRWLAQHGRTEDAVRALKQVYPYATPQQLRAQLHSFAAGTGAAQPLRRTNSIPARTYGAVQPQAPPQQPHSPARSPWHSLQALRSPGALRALAVGCTLMLFQQLSGFNAFMYYAPLIFSKLGGSVAASTNPLLPALCIAAVNCTFTLVPLLGADSLGRRRLLLCTLWICVLGLVLASLGFRNDDGALLLGAVLLFVAGYASALGSVPWSSVEFLPRDARAAGSALIACTNWAANTAVSATYLSLADALGGEAVMLAFAACMALCWLFVYAWYPEVRGLSLEEVREVFARGVDVHYVYRHYY</sequence>
<evidence type="ECO:0000256" key="6">
    <source>
        <dbReference type="ARBA" id="ARBA00023136"/>
    </source>
</evidence>
<feature type="transmembrane region" description="Helical" evidence="8">
    <location>
        <begin position="422"/>
        <end position="442"/>
    </location>
</feature>
<dbReference type="Pfam" id="PF00083">
    <property type="entry name" value="Sugar_tr"/>
    <property type="match status" value="1"/>
</dbReference>
<feature type="transmembrane region" description="Helical" evidence="8">
    <location>
        <begin position="515"/>
        <end position="534"/>
    </location>
</feature>
<comment type="similarity">
    <text evidence="2">Belongs to the major facilitator superfamily. Sugar transporter (TC 2.A.1.1) family.</text>
</comment>
<keyword evidence="5 8" id="KW-1133">Transmembrane helix</keyword>
<dbReference type="PRINTS" id="PR00171">
    <property type="entry name" value="SUGRTRNSPORT"/>
</dbReference>
<keyword evidence="4 8" id="KW-0812">Transmembrane</keyword>
<gene>
    <name evidence="10" type="ORF">DAKH74_053710</name>
</gene>
<evidence type="ECO:0000256" key="1">
    <source>
        <dbReference type="ARBA" id="ARBA00004141"/>
    </source>
</evidence>
<evidence type="ECO:0000256" key="2">
    <source>
        <dbReference type="ARBA" id="ARBA00010992"/>
    </source>
</evidence>
<dbReference type="InterPro" id="IPR036259">
    <property type="entry name" value="MFS_trans_sf"/>
</dbReference>
<keyword evidence="3" id="KW-0813">Transport</keyword>
<dbReference type="PANTHER" id="PTHR48020:SF12">
    <property type="entry name" value="PROTON MYO-INOSITOL COTRANSPORTER"/>
    <property type="match status" value="1"/>
</dbReference>
<evidence type="ECO:0000256" key="8">
    <source>
        <dbReference type="SAM" id="Phobius"/>
    </source>
</evidence>
<feature type="transmembrane region" description="Helical" evidence="8">
    <location>
        <begin position="395"/>
        <end position="415"/>
    </location>
</feature>
<feature type="compositionally biased region" description="Low complexity" evidence="7">
    <location>
        <begin position="30"/>
        <end position="43"/>
    </location>
</feature>
<feature type="transmembrane region" description="Helical" evidence="8">
    <location>
        <begin position="149"/>
        <end position="168"/>
    </location>
</feature>
<feature type="transmembrane region" description="Helical" evidence="8">
    <location>
        <begin position="78"/>
        <end position="102"/>
    </location>
</feature>
<feature type="transmembrane region" description="Helical" evidence="8">
    <location>
        <begin position="482"/>
        <end position="503"/>
    </location>
</feature>
<dbReference type="GO" id="GO:0005366">
    <property type="term" value="F:myo-inositol:proton symporter activity"/>
    <property type="evidence" value="ECO:0007669"/>
    <property type="project" value="TreeGrafter"/>
</dbReference>
<keyword evidence="11" id="KW-1185">Reference proteome</keyword>
<dbReference type="AlphaFoldDB" id="A0AAV5S4H1"/>
<evidence type="ECO:0000256" key="7">
    <source>
        <dbReference type="SAM" id="MobiDB-lite"/>
    </source>
</evidence>
<dbReference type="InterPro" id="IPR005828">
    <property type="entry name" value="MFS_sugar_transport-like"/>
</dbReference>
<evidence type="ECO:0000256" key="3">
    <source>
        <dbReference type="ARBA" id="ARBA00022448"/>
    </source>
</evidence>
<proteinExistence type="inferred from homology"/>
<feature type="transmembrane region" description="Helical" evidence="8">
    <location>
        <begin position="353"/>
        <end position="375"/>
    </location>
</feature>
<feature type="transmembrane region" description="Helical" evidence="8">
    <location>
        <begin position="237"/>
        <end position="256"/>
    </location>
</feature>
<comment type="caution">
    <text evidence="10">The sequence shown here is derived from an EMBL/GenBank/DDBJ whole genome shotgun (WGS) entry which is preliminary data.</text>
</comment>
<feature type="domain" description="Major facilitator superfamily (MFS) profile" evidence="9">
    <location>
        <begin position="80"/>
        <end position="538"/>
    </location>
</feature>
<feature type="transmembrane region" description="Helical" evidence="8">
    <location>
        <begin position="174"/>
        <end position="197"/>
    </location>
</feature>
<feature type="transmembrane region" description="Helical" evidence="8">
    <location>
        <begin position="209"/>
        <end position="231"/>
    </location>
</feature>
<dbReference type="PANTHER" id="PTHR48020">
    <property type="entry name" value="PROTON MYO-INOSITOL COTRANSPORTER"/>
    <property type="match status" value="1"/>
</dbReference>
<dbReference type="EMBL" id="BTGD01000025">
    <property type="protein sequence ID" value="GMM58754.1"/>
    <property type="molecule type" value="Genomic_DNA"/>
</dbReference>